<dbReference type="UniPathway" id="UPA00074">
    <property type="reaction ID" value="UER00132"/>
</dbReference>
<dbReference type="Gene3D" id="1.20.200.10">
    <property type="entry name" value="Fumarase/aspartase (Central domain)"/>
    <property type="match status" value="1"/>
</dbReference>
<dbReference type="GO" id="GO:0044208">
    <property type="term" value="P:'de novo' AMP biosynthetic process"/>
    <property type="evidence" value="ECO:0007669"/>
    <property type="project" value="UniProtKB-UniPathway"/>
</dbReference>
<dbReference type="GO" id="GO:0006189">
    <property type="term" value="P:'de novo' IMP biosynthetic process"/>
    <property type="evidence" value="ECO:0007669"/>
    <property type="project" value="UniProtKB-UniPathway"/>
</dbReference>
<dbReference type="Gene3D" id="1.10.275.60">
    <property type="match status" value="1"/>
</dbReference>
<dbReference type="FunFam" id="1.10.275.60:FF:000001">
    <property type="entry name" value="Adenylosuccinate lyase"/>
    <property type="match status" value="1"/>
</dbReference>
<dbReference type="CDD" id="cd03302">
    <property type="entry name" value="Adenylsuccinate_lyase_2"/>
    <property type="match status" value="1"/>
</dbReference>
<dbReference type="RefSeq" id="WP_094206204.1">
    <property type="nucleotide sequence ID" value="NZ_NDYC01000036.1"/>
</dbReference>
<evidence type="ECO:0000256" key="2">
    <source>
        <dbReference type="ARBA" id="ARBA00023239"/>
    </source>
</evidence>
<dbReference type="NCBIfam" id="TIGR00928">
    <property type="entry name" value="purB"/>
    <property type="match status" value="1"/>
</dbReference>
<comment type="catalytic activity">
    <reaction evidence="4">
        <text>N(6)-(1,2-dicarboxyethyl)-AMP = fumarate + AMP</text>
        <dbReference type="Rhea" id="RHEA:16853"/>
        <dbReference type="ChEBI" id="CHEBI:29806"/>
        <dbReference type="ChEBI" id="CHEBI:57567"/>
        <dbReference type="ChEBI" id="CHEBI:456215"/>
        <dbReference type="EC" id="4.3.2.2"/>
    </reaction>
</comment>
<comment type="pathway">
    <text evidence="4">Purine metabolism; IMP biosynthesis via de novo pathway; 5-amino-1-(5-phospho-D-ribosyl)imidazole-4-carboxamide from 5-amino-1-(5-phospho-D-ribosyl)imidazole-4-carboxylate: step 2/2.</text>
</comment>
<comment type="catalytic activity">
    <reaction evidence="4">
        <text>(2S)-2-[5-amino-1-(5-phospho-beta-D-ribosyl)imidazole-4-carboxamido]succinate = 5-amino-1-(5-phospho-beta-D-ribosyl)imidazole-4-carboxamide + fumarate</text>
        <dbReference type="Rhea" id="RHEA:23920"/>
        <dbReference type="ChEBI" id="CHEBI:29806"/>
        <dbReference type="ChEBI" id="CHEBI:58443"/>
        <dbReference type="ChEBI" id="CHEBI:58475"/>
        <dbReference type="EC" id="4.3.2.2"/>
    </reaction>
</comment>
<dbReference type="AlphaFoldDB" id="A0A233V2W4"/>
<feature type="domain" description="Adenylosuccinate lyase C-terminal" evidence="5">
    <location>
        <begin position="370"/>
        <end position="454"/>
    </location>
</feature>
<proteinExistence type="inferred from homology"/>
<protein>
    <recommendedName>
        <fullName evidence="3 4">Adenylosuccinate lyase</fullName>
        <shortName evidence="4">ASL</shortName>
        <ecNumber evidence="3 4">4.3.2.2</ecNumber>
    </recommendedName>
    <alternativeName>
        <fullName evidence="4">Adenylosuccinase</fullName>
    </alternativeName>
</protein>
<evidence type="ECO:0000256" key="3">
    <source>
        <dbReference type="NCBIfam" id="TIGR00928"/>
    </source>
</evidence>
<dbReference type="Pfam" id="PF00206">
    <property type="entry name" value="Lyase_1"/>
    <property type="match status" value="1"/>
</dbReference>
<sequence length="475" mass="54468">MNNEIYQSPLNTRYASHEMSHNFSSQVKFETFRRLWLALAKSEKELGLNITDEQIEELQTHISDIDFDKAAEYEKVLRHDVMAHVKTYGEVCPNAAGIIHLGATSCYVTDNTDIIVMRNALEIVEKKLAILIKHLSDFAIKYKDLPTLGYTHYQPAQLVTVGKRATLWIQDFLMDLEEVIYRKEHLKLRGVKGTTGTQASFLKLFDNDHAKVKELENKIVREMGFDSAVSVSGQTYTRKIDYHVLQVLSSIAQSAHKMTNDIRLLQNRKELEEPFEKTQIGSSAMAYKRNPMRCERISSLSKYVMSLVQNPQFVASTQWLERTLDDSANKRMSVPESFMAVDSILEIAINVTDGLVVYENQIKAHVNEELPFMATENILMEAVKRGGDRQELHEKIREYSMVAGRRVKEEGLDNNLLELLEKDEAFNLNKDDLNSLLDGKLYIGRCPEQVVEFIEEDVKPVISKYDTEYSVDLKV</sequence>
<dbReference type="InterPro" id="IPR022761">
    <property type="entry name" value="Fumarate_lyase_N"/>
</dbReference>
<accession>A0A233V2W4</accession>
<reference evidence="7" key="1">
    <citation type="submission" date="2017-04" db="EMBL/GenBank/DDBJ databases">
        <title>Finegoldia magna isolated from orthopedic joint implant-associated infections.</title>
        <authorList>
            <person name="Bjorklund S."/>
            <person name="Bruggemann H."/>
            <person name="Jensen A."/>
            <person name="Hellmark B."/>
            <person name="Soderquist B."/>
        </authorList>
    </citation>
    <scope>NUCLEOTIDE SEQUENCE [LARGE SCALE GENOMIC DNA]</scope>
    <source>
        <strain evidence="7">CCUG 54800</strain>
    </source>
</reference>
<dbReference type="InterPro" id="IPR019468">
    <property type="entry name" value="AdenyloSucc_lyase_C"/>
</dbReference>
<comment type="similarity">
    <text evidence="4">Belongs to the lyase 1 family. Adenylosuccinate lyase subfamily.</text>
</comment>
<name>A0A233V2W4_FINMA</name>
<dbReference type="InterPro" id="IPR008948">
    <property type="entry name" value="L-Aspartase-like"/>
</dbReference>
<keyword evidence="2 4" id="KW-0456">Lyase</keyword>
<keyword evidence="1 4" id="KW-0658">Purine biosynthesis</keyword>
<dbReference type="Pfam" id="PF10397">
    <property type="entry name" value="ADSL_C"/>
    <property type="match status" value="1"/>
</dbReference>
<dbReference type="PROSITE" id="PS00163">
    <property type="entry name" value="FUMARATE_LYASES"/>
    <property type="match status" value="1"/>
</dbReference>
<comment type="caution">
    <text evidence="6">The sequence shown here is derived from an EMBL/GenBank/DDBJ whole genome shotgun (WGS) entry which is preliminary data.</text>
</comment>
<dbReference type="PRINTS" id="PR00149">
    <property type="entry name" value="FUMRATELYASE"/>
</dbReference>
<dbReference type="InterPro" id="IPR020557">
    <property type="entry name" value="Fumarate_lyase_CS"/>
</dbReference>
<organism evidence="6 7">
    <name type="scientific">Finegoldia magna</name>
    <name type="common">Peptostreptococcus magnus</name>
    <dbReference type="NCBI Taxonomy" id="1260"/>
    <lineage>
        <taxon>Bacteria</taxon>
        <taxon>Bacillati</taxon>
        <taxon>Bacillota</taxon>
        <taxon>Tissierellia</taxon>
        <taxon>Tissierellales</taxon>
        <taxon>Peptoniphilaceae</taxon>
        <taxon>Finegoldia</taxon>
    </lineage>
</organism>
<dbReference type="InterPro" id="IPR000362">
    <property type="entry name" value="Fumarate_lyase_fam"/>
</dbReference>
<evidence type="ECO:0000313" key="6">
    <source>
        <dbReference type="EMBL" id="OXZ26739.1"/>
    </source>
</evidence>
<dbReference type="GO" id="GO:0004018">
    <property type="term" value="F:N6-(1,2-dicarboxyethyl)AMP AMP-lyase (fumarate-forming) activity"/>
    <property type="evidence" value="ECO:0007669"/>
    <property type="project" value="UniProtKB-UniRule"/>
</dbReference>
<dbReference type="GO" id="GO:0070626">
    <property type="term" value="F:(S)-2-(5-amino-1-(5-phospho-D-ribosyl)imidazole-4-carboxamido) succinate lyase (fumarate-forming) activity"/>
    <property type="evidence" value="ECO:0007669"/>
    <property type="project" value="TreeGrafter"/>
</dbReference>
<dbReference type="UniPathway" id="UPA00075">
    <property type="reaction ID" value="UER00336"/>
</dbReference>
<dbReference type="EMBL" id="NDYC01000036">
    <property type="protein sequence ID" value="OXZ26739.1"/>
    <property type="molecule type" value="Genomic_DNA"/>
</dbReference>
<evidence type="ECO:0000256" key="1">
    <source>
        <dbReference type="ARBA" id="ARBA00022755"/>
    </source>
</evidence>
<dbReference type="GO" id="GO:0005829">
    <property type="term" value="C:cytosol"/>
    <property type="evidence" value="ECO:0007669"/>
    <property type="project" value="TreeGrafter"/>
</dbReference>
<dbReference type="PANTHER" id="PTHR43172">
    <property type="entry name" value="ADENYLOSUCCINATE LYASE"/>
    <property type="match status" value="1"/>
</dbReference>
<gene>
    <name evidence="6" type="ORF">B9N49_07600</name>
</gene>
<dbReference type="Gene3D" id="1.10.40.30">
    <property type="entry name" value="Fumarase/aspartase (C-terminal domain)"/>
    <property type="match status" value="1"/>
</dbReference>
<evidence type="ECO:0000256" key="4">
    <source>
        <dbReference type="RuleBase" id="RU361172"/>
    </source>
</evidence>
<dbReference type="EC" id="4.3.2.2" evidence="3 4"/>
<dbReference type="PANTHER" id="PTHR43172:SF1">
    <property type="entry name" value="ADENYLOSUCCINATE LYASE"/>
    <property type="match status" value="1"/>
</dbReference>
<dbReference type="InterPro" id="IPR004769">
    <property type="entry name" value="Pur_lyase"/>
</dbReference>
<evidence type="ECO:0000259" key="5">
    <source>
        <dbReference type="SMART" id="SM00998"/>
    </source>
</evidence>
<dbReference type="SUPFAM" id="SSF48557">
    <property type="entry name" value="L-aspartase-like"/>
    <property type="match status" value="1"/>
</dbReference>
<dbReference type="Proteomes" id="UP000215413">
    <property type="component" value="Unassembled WGS sequence"/>
</dbReference>
<dbReference type="SMART" id="SM00998">
    <property type="entry name" value="ADSL_C"/>
    <property type="match status" value="1"/>
</dbReference>
<evidence type="ECO:0000313" key="7">
    <source>
        <dbReference type="Proteomes" id="UP000215413"/>
    </source>
</evidence>
<comment type="pathway">
    <text evidence="4">Purine metabolism; AMP biosynthesis via de novo pathway; AMP from IMP: step 2/2.</text>
</comment>